<dbReference type="NCBIfam" id="TIGR02262">
    <property type="entry name" value="benz_CoA_lig"/>
    <property type="match status" value="1"/>
</dbReference>
<gene>
    <name evidence="4" type="ORF">FHP88_01660</name>
</gene>
<keyword evidence="1 4" id="KW-0436">Ligase</keyword>
<feature type="domain" description="AMP-dependent synthetase/ligase" evidence="2">
    <location>
        <begin position="28"/>
        <end position="380"/>
    </location>
</feature>
<dbReference type="RefSeq" id="WP_186297561.1">
    <property type="nucleotide sequence ID" value="NZ_VMNH01000003.1"/>
</dbReference>
<dbReference type="PANTHER" id="PTHR43352:SF1">
    <property type="entry name" value="ANTHRANILATE--COA LIGASE"/>
    <property type="match status" value="1"/>
</dbReference>
<name>A0A557SLV9_9GAMM</name>
<dbReference type="GO" id="GO:0005524">
    <property type="term" value="F:ATP binding"/>
    <property type="evidence" value="ECO:0007669"/>
    <property type="project" value="InterPro"/>
</dbReference>
<dbReference type="GO" id="GO:0016405">
    <property type="term" value="F:CoA-ligase activity"/>
    <property type="evidence" value="ECO:0007669"/>
    <property type="project" value="InterPro"/>
</dbReference>
<dbReference type="InterPro" id="IPR042099">
    <property type="entry name" value="ANL_N_sf"/>
</dbReference>
<evidence type="ECO:0000313" key="4">
    <source>
        <dbReference type="EMBL" id="TVO78399.1"/>
    </source>
</evidence>
<protein>
    <submittedName>
        <fullName evidence="4">Benzoate-CoA ligase family protein</fullName>
    </submittedName>
</protein>
<dbReference type="Gene3D" id="3.40.50.12780">
    <property type="entry name" value="N-terminal domain of ligase-like"/>
    <property type="match status" value="1"/>
</dbReference>
<dbReference type="InterPro" id="IPR000873">
    <property type="entry name" value="AMP-dep_synth/lig_dom"/>
</dbReference>
<dbReference type="Proteomes" id="UP000316649">
    <property type="component" value="Unassembled WGS sequence"/>
</dbReference>
<comment type="caution">
    <text evidence="4">The sequence shown here is derived from an EMBL/GenBank/DDBJ whole genome shotgun (WGS) entry which is preliminary data.</text>
</comment>
<dbReference type="SUPFAM" id="SSF56801">
    <property type="entry name" value="Acetyl-CoA synthetase-like"/>
    <property type="match status" value="1"/>
</dbReference>
<evidence type="ECO:0000313" key="5">
    <source>
        <dbReference type="Proteomes" id="UP000316649"/>
    </source>
</evidence>
<dbReference type="Gene3D" id="3.30.300.30">
    <property type="match status" value="1"/>
</dbReference>
<dbReference type="AlphaFoldDB" id="A0A557SLV9"/>
<proteinExistence type="predicted"/>
<sequence>MTLPQTYVESAMNAGDEILSPALSQGLGDAIAIIDESESISYAQLDARANQYGNALRSQGVLPEERVLFLLEDSVDLVAAYLGVMRIGAVAITYNRMAVEKDLVFIINESRARVLFIEGEYLETFQQFQSAITHPFRLIIRNGESEGHLSTKDLLNDSSSVRQITAMSPDDMAFWIYTSGTTGKPKAAVHLHHDVIVSDLHLRENLKVQPGEKILCTSKLFFAYPLAHGFFAGLRCGATLILFDGWPTPERTGYLIEKHRPDLLFSVPTFYRKLLNEGIANHPAFTNIRCCVSAGEQLPVPLHEEWLQVTGNKIYQGIGTTETLILFIVNTPDAHKPGATGRVVPWAEVRLTTQEGEPINSPDTPGVAWLRMPSVCDRYWNRQDMTRHAFSGVWYRTGDIFSFDDEGWWYHQGRADHMLKISGQWVSPGEIECCALSLAEVGEAAVVEASGKEGLSEIVLFLEPKYPDVDRVMLTRQVQSALKKQLAHFKCPKDVRIIDEVPKTATGKIQKFKLQQMLEETMPAI</sequence>
<dbReference type="EMBL" id="VMNH01000003">
    <property type="protein sequence ID" value="TVO78399.1"/>
    <property type="molecule type" value="Genomic_DNA"/>
</dbReference>
<keyword evidence="5" id="KW-1185">Reference proteome</keyword>
<evidence type="ECO:0000259" key="3">
    <source>
        <dbReference type="Pfam" id="PF13193"/>
    </source>
</evidence>
<dbReference type="Pfam" id="PF00501">
    <property type="entry name" value="AMP-binding"/>
    <property type="match status" value="1"/>
</dbReference>
<dbReference type="InterPro" id="IPR011957">
    <property type="entry name" value="Benz_CoA_lig"/>
</dbReference>
<organism evidence="4 5">
    <name type="scientific">Sedimenticola selenatireducens</name>
    <dbReference type="NCBI Taxonomy" id="191960"/>
    <lineage>
        <taxon>Bacteria</taxon>
        <taxon>Pseudomonadati</taxon>
        <taxon>Pseudomonadota</taxon>
        <taxon>Gammaproteobacteria</taxon>
        <taxon>Chromatiales</taxon>
        <taxon>Sedimenticolaceae</taxon>
        <taxon>Sedimenticola</taxon>
    </lineage>
</organism>
<reference evidence="4 5" key="1">
    <citation type="submission" date="2019-07" db="EMBL/GenBank/DDBJ databases">
        <title>The pathways for chlorine oxyanion respiration interact through the shared metabolite chlorate.</title>
        <authorList>
            <person name="Barnum T.P."/>
            <person name="Cheng Y."/>
            <person name="Hill K.A."/>
            <person name="Lucas L.N."/>
            <person name="Carlson H.K."/>
            <person name="Coates J.D."/>
        </authorList>
    </citation>
    <scope>NUCLEOTIDE SEQUENCE [LARGE SCALE GENOMIC DNA]</scope>
    <source>
        <strain evidence="4 5">BK-1</strain>
    </source>
</reference>
<feature type="domain" description="AMP-binding enzyme C-terminal" evidence="3">
    <location>
        <begin position="430"/>
        <end position="508"/>
    </location>
</feature>
<evidence type="ECO:0000256" key="1">
    <source>
        <dbReference type="ARBA" id="ARBA00022598"/>
    </source>
</evidence>
<dbReference type="GO" id="GO:0016878">
    <property type="term" value="F:acid-thiol ligase activity"/>
    <property type="evidence" value="ECO:0007669"/>
    <property type="project" value="TreeGrafter"/>
</dbReference>
<dbReference type="PANTHER" id="PTHR43352">
    <property type="entry name" value="ACETYL-COA SYNTHETASE"/>
    <property type="match status" value="1"/>
</dbReference>
<evidence type="ECO:0000259" key="2">
    <source>
        <dbReference type="Pfam" id="PF00501"/>
    </source>
</evidence>
<dbReference type="InterPro" id="IPR025110">
    <property type="entry name" value="AMP-bd_C"/>
</dbReference>
<dbReference type="GO" id="GO:0044550">
    <property type="term" value="P:secondary metabolite biosynthetic process"/>
    <property type="evidence" value="ECO:0007669"/>
    <property type="project" value="TreeGrafter"/>
</dbReference>
<dbReference type="Pfam" id="PF13193">
    <property type="entry name" value="AMP-binding_C"/>
    <property type="match status" value="1"/>
</dbReference>
<accession>A0A557SLV9</accession>
<dbReference type="InterPro" id="IPR045851">
    <property type="entry name" value="AMP-bd_C_sf"/>
</dbReference>